<dbReference type="Gramene" id="TuG1812S0003024100.01.T01">
    <property type="protein sequence ID" value="TuG1812S0003024100.01.T01"/>
    <property type="gene ID" value="TuG1812S0003024100.01"/>
</dbReference>
<evidence type="ECO:0000313" key="3">
    <source>
        <dbReference type="Proteomes" id="UP000015106"/>
    </source>
</evidence>
<dbReference type="InterPro" id="IPR000477">
    <property type="entry name" value="RT_dom"/>
</dbReference>
<dbReference type="EnsemblPlants" id="TuG1812S0003024100.01.T01">
    <property type="protein sequence ID" value="TuG1812S0003024100.01.T01"/>
    <property type="gene ID" value="TuG1812S0003024100.01"/>
</dbReference>
<reference evidence="3" key="1">
    <citation type="journal article" date="2013" name="Nature">
        <title>Draft genome of the wheat A-genome progenitor Triticum urartu.</title>
        <authorList>
            <person name="Ling H.Q."/>
            <person name="Zhao S."/>
            <person name="Liu D."/>
            <person name="Wang J."/>
            <person name="Sun H."/>
            <person name="Zhang C."/>
            <person name="Fan H."/>
            <person name="Li D."/>
            <person name="Dong L."/>
            <person name="Tao Y."/>
            <person name="Gao C."/>
            <person name="Wu H."/>
            <person name="Li Y."/>
            <person name="Cui Y."/>
            <person name="Guo X."/>
            <person name="Zheng S."/>
            <person name="Wang B."/>
            <person name="Yu K."/>
            <person name="Liang Q."/>
            <person name="Yang W."/>
            <person name="Lou X."/>
            <person name="Chen J."/>
            <person name="Feng M."/>
            <person name="Jian J."/>
            <person name="Zhang X."/>
            <person name="Luo G."/>
            <person name="Jiang Y."/>
            <person name="Liu J."/>
            <person name="Wang Z."/>
            <person name="Sha Y."/>
            <person name="Zhang B."/>
            <person name="Wu H."/>
            <person name="Tang D."/>
            <person name="Shen Q."/>
            <person name="Xue P."/>
            <person name="Zou S."/>
            <person name="Wang X."/>
            <person name="Liu X."/>
            <person name="Wang F."/>
            <person name="Yang Y."/>
            <person name="An X."/>
            <person name="Dong Z."/>
            <person name="Zhang K."/>
            <person name="Zhang X."/>
            <person name="Luo M.C."/>
            <person name="Dvorak J."/>
            <person name="Tong Y."/>
            <person name="Wang J."/>
            <person name="Yang H."/>
            <person name="Li Z."/>
            <person name="Wang D."/>
            <person name="Zhang A."/>
            <person name="Wang J."/>
        </authorList>
    </citation>
    <scope>NUCLEOTIDE SEQUENCE</scope>
    <source>
        <strain evidence="3">cv. G1812</strain>
    </source>
</reference>
<dbReference type="Pfam" id="PF00078">
    <property type="entry name" value="RVT_1"/>
    <property type="match status" value="1"/>
</dbReference>
<feature type="domain" description="Reverse transcriptase" evidence="1">
    <location>
        <begin position="1"/>
        <end position="146"/>
    </location>
</feature>
<organism evidence="2 3">
    <name type="scientific">Triticum urartu</name>
    <name type="common">Red wild einkorn</name>
    <name type="synonym">Crithodium urartu</name>
    <dbReference type="NCBI Taxonomy" id="4572"/>
    <lineage>
        <taxon>Eukaryota</taxon>
        <taxon>Viridiplantae</taxon>
        <taxon>Streptophyta</taxon>
        <taxon>Embryophyta</taxon>
        <taxon>Tracheophyta</taxon>
        <taxon>Spermatophyta</taxon>
        <taxon>Magnoliopsida</taxon>
        <taxon>Liliopsida</taxon>
        <taxon>Poales</taxon>
        <taxon>Poaceae</taxon>
        <taxon>BOP clade</taxon>
        <taxon>Pooideae</taxon>
        <taxon>Triticodae</taxon>
        <taxon>Triticeae</taxon>
        <taxon>Triticinae</taxon>
        <taxon>Triticum</taxon>
    </lineage>
</organism>
<dbReference type="SUPFAM" id="SSF56672">
    <property type="entry name" value="DNA/RNA polymerases"/>
    <property type="match status" value="1"/>
</dbReference>
<dbReference type="AlphaFoldDB" id="A0A8R7RG20"/>
<name>A0A8R7RG20_TRIUA</name>
<keyword evidence="3" id="KW-1185">Reference proteome</keyword>
<sequence>MLVQCTARRLHALCEATVMLKLDITKAFDTVNWAFLVETLRAMGFGTRWIDWVCGLLGSSSTRILVNGLPGRPIYNCCGLRQEGSLSPMLFILVMEPLHGMVELASSRGILAPLAGTGLRRRISMFADDIMLFIKPNKLDLQASSL</sequence>
<accession>A0A8R7RG20</accession>
<dbReference type="Proteomes" id="UP000015106">
    <property type="component" value="Unassembled WGS sequence"/>
</dbReference>
<dbReference type="PANTHER" id="PTHR19446">
    <property type="entry name" value="REVERSE TRANSCRIPTASES"/>
    <property type="match status" value="1"/>
</dbReference>
<evidence type="ECO:0000259" key="1">
    <source>
        <dbReference type="PROSITE" id="PS50878"/>
    </source>
</evidence>
<evidence type="ECO:0000313" key="2">
    <source>
        <dbReference type="EnsemblPlants" id="TuG1812S0003024100.01.T01"/>
    </source>
</evidence>
<dbReference type="InterPro" id="IPR043502">
    <property type="entry name" value="DNA/RNA_pol_sf"/>
</dbReference>
<protein>
    <recommendedName>
        <fullName evidence="1">Reverse transcriptase domain-containing protein</fullName>
    </recommendedName>
</protein>
<reference evidence="2" key="2">
    <citation type="submission" date="2022-06" db="UniProtKB">
        <authorList>
            <consortium name="EnsemblPlants"/>
        </authorList>
    </citation>
    <scope>IDENTIFICATION</scope>
</reference>
<proteinExistence type="predicted"/>
<dbReference type="PROSITE" id="PS50878">
    <property type="entry name" value="RT_POL"/>
    <property type="match status" value="1"/>
</dbReference>